<organism evidence="2 3">
    <name type="scientific">Tetradesmus obliquus</name>
    <name type="common">Green alga</name>
    <name type="synonym">Acutodesmus obliquus</name>
    <dbReference type="NCBI Taxonomy" id="3088"/>
    <lineage>
        <taxon>Eukaryota</taxon>
        <taxon>Viridiplantae</taxon>
        <taxon>Chlorophyta</taxon>
        <taxon>core chlorophytes</taxon>
        <taxon>Chlorophyceae</taxon>
        <taxon>CS clade</taxon>
        <taxon>Sphaeropleales</taxon>
        <taxon>Scenedesmaceae</taxon>
        <taxon>Tetradesmus</taxon>
    </lineage>
</organism>
<dbReference type="AlphaFoldDB" id="A0A383VTT2"/>
<dbReference type="Gene3D" id="3.90.79.10">
    <property type="entry name" value="Nucleoside Triphosphate Pyrophosphohydrolase"/>
    <property type="match status" value="1"/>
</dbReference>
<dbReference type="Proteomes" id="UP000256970">
    <property type="component" value="Unassembled WGS sequence"/>
</dbReference>
<evidence type="ECO:0000256" key="1">
    <source>
        <dbReference type="SAM" id="MobiDB-lite"/>
    </source>
</evidence>
<evidence type="ECO:0000313" key="3">
    <source>
        <dbReference type="Proteomes" id="UP000256970"/>
    </source>
</evidence>
<accession>A0A383VTT2</accession>
<gene>
    <name evidence="2" type="ORF">BQ4739_LOCUS8547</name>
</gene>
<proteinExistence type="predicted"/>
<reference evidence="2 3" key="1">
    <citation type="submission" date="2016-10" db="EMBL/GenBank/DDBJ databases">
        <authorList>
            <person name="Cai Z."/>
        </authorList>
    </citation>
    <scope>NUCLEOTIDE SEQUENCE [LARGE SCALE GENOMIC DNA]</scope>
</reference>
<dbReference type="EMBL" id="FNXT01000845">
    <property type="protein sequence ID" value="SZX68174.1"/>
    <property type="molecule type" value="Genomic_DNA"/>
</dbReference>
<feature type="region of interest" description="Disordered" evidence="1">
    <location>
        <begin position="1"/>
        <end position="22"/>
    </location>
</feature>
<evidence type="ECO:0008006" key="4">
    <source>
        <dbReference type="Google" id="ProtNLM"/>
    </source>
</evidence>
<keyword evidence="3" id="KW-1185">Reference proteome</keyword>
<evidence type="ECO:0000313" key="2">
    <source>
        <dbReference type="EMBL" id="SZX68174.1"/>
    </source>
</evidence>
<protein>
    <recommendedName>
        <fullName evidence="4">Nudix hydrolase domain-containing protein</fullName>
    </recommendedName>
</protein>
<name>A0A383VTT2_TETOB</name>
<sequence>MEETGVQIRNNQGVSSEGFSKSLQQPTPFAAVDSINPDDTGRLKFHYVVVEATAMAADPQAQPVASDDVDAVQWLEVHKLRSLDNLTRNCARLAEEACERFDLGS</sequence>
<feature type="compositionally biased region" description="Polar residues" evidence="1">
    <location>
        <begin position="7"/>
        <end position="22"/>
    </location>
</feature>